<dbReference type="InterPro" id="IPR050613">
    <property type="entry name" value="Sec_Metabolite_Reg"/>
</dbReference>
<accession>A0A8K0KU97</accession>
<evidence type="ECO:0000256" key="4">
    <source>
        <dbReference type="SAM" id="MobiDB-lite"/>
    </source>
</evidence>
<organism evidence="6 7">
    <name type="scientific">Elsinoe batatas</name>
    <dbReference type="NCBI Taxonomy" id="2601811"/>
    <lineage>
        <taxon>Eukaryota</taxon>
        <taxon>Fungi</taxon>
        <taxon>Dikarya</taxon>
        <taxon>Ascomycota</taxon>
        <taxon>Pezizomycotina</taxon>
        <taxon>Dothideomycetes</taxon>
        <taxon>Dothideomycetidae</taxon>
        <taxon>Myriangiales</taxon>
        <taxon>Elsinoaceae</taxon>
        <taxon>Elsinoe</taxon>
    </lineage>
</organism>
<dbReference type="GO" id="GO:0000981">
    <property type="term" value="F:DNA-binding transcription factor activity, RNA polymerase II-specific"/>
    <property type="evidence" value="ECO:0007669"/>
    <property type="project" value="InterPro"/>
</dbReference>
<dbReference type="OrthoDB" id="2269373at2759"/>
<feature type="region of interest" description="Disordered" evidence="4">
    <location>
        <begin position="76"/>
        <end position="120"/>
    </location>
</feature>
<dbReference type="PANTHER" id="PTHR31001:SF45">
    <property type="entry name" value="ZN(II)2CYS6 TRANSCRIPTION FACTOR (EUROFUNG)"/>
    <property type="match status" value="1"/>
</dbReference>
<name>A0A8K0KU97_9PEZI</name>
<dbReference type="EMBL" id="JAESVG020000010">
    <property type="protein sequence ID" value="KAG8623317.1"/>
    <property type="molecule type" value="Genomic_DNA"/>
</dbReference>
<dbReference type="GO" id="GO:0005634">
    <property type="term" value="C:nucleus"/>
    <property type="evidence" value="ECO:0007669"/>
    <property type="project" value="UniProtKB-SubCell"/>
</dbReference>
<dbReference type="InterPro" id="IPR036864">
    <property type="entry name" value="Zn2-C6_fun-type_DNA-bd_sf"/>
</dbReference>
<reference evidence="6" key="1">
    <citation type="submission" date="2021-07" db="EMBL/GenBank/DDBJ databases">
        <title>Elsinoe batatas strain:CRI-CJ2 Genome sequencing and assembly.</title>
        <authorList>
            <person name="Huang L."/>
        </authorList>
    </citation>
    <scope>NUCLEOTIDE SEQUENCE</scope>
    <source>
        <strain evidence="6">CRI-CJ2</strain>
    </source>
</reference>
<comment type="subcellular location">
    <subcellularLocation>
        <location evidence="1">Nucleus</location>
    </subcellularLocation>
</comment>
<keyword evidence="7" id="KW-1185">Reference proteome</keyword>
<dbReference type="PANTHER" id="PTHR31001">
    <property type="entry name" value="UNCHARACTERIZED TRANSCRIPTIONAL REGULATORY PROTEIN"/>
    <property type="match status" value="1"/>
</dbReference>
<gene>
    <name evidence="6" type="ORF">KVT40_008293</name>
</gene>
<feature type="domain" description="Zn(2)-C6 fungal-type" evidence="5">
    <location>
        <begin position="11"/>
        <end position="40"/>
    </location>
</feature>
<evidence type="ECO:0000256" key="3">
    <source>
        <dbReference type="ARBA" id="ARBA00023242"/>
    </source>
</evidence>
<proteinExistence type="predicted"/>
<dbReference type="GO" id="GO:0003677">
    <property type="term" value="F:DNA binding"/>
    <property type="evidence" value="ECO:0007669"/>
    <property type="project" value="InterPro"/>
</dbReference>
<dbReference type="Proteomes" id="UP000809789">
    <property type="component" value="Unassembled WGS sequence"/>
</dbReference>
<dbReference type="CDD" id="cd12148">
    <property type="entry name" value="fungal_TF_MHR"/>
    <property type="match status" value="1"/>
</dbReference>
<dbReference type="CDD" id="cd00067">
    <property type="entry name" value="GAL4"/>
    <property type="match status" value="1"/>
</dbReference>
<dbReference type="PROSITE" id="PS50048">
    <property type="entry name" value="ZN2_CY6_FUNGAL_2"/>
    <property type="match status" value="1"/>
</dbReference>
<dbReference type="Pfam" id="PF04082">
    <property type="entry name" value="Fungal_trans"/>
    <property type="match status" value="1"/>
</dbReference>
<dbReference type="InterPro" id="IPR007219">
    <property type="entry name" value="XnlR_reg_dom"/>
</dbReference>
<evidence type="ECO:0000256" key="2">
    <source>
        <dbReference type="ARBA" id="ARBA00022723"/>
    </source>
</evidence>
<sequence>MESARPTQSFSCVPCQQRKIKCDRGDPCSNCIKRLTECQQAPTGPRRRRRRFGEGALLARLRHYEALLRRNGIRFESMHPENDPPDVVHSPGDQQNQPITNDGDVEDDDSNGTDREELLDHNARQTVVKTYWELYKDNDHLLLFGAQSSLADLSALHPSQGHIFKLWHVYLDNVDPLLKVTHTPTLQPRILEAATNLQALSPVMEALMFSIYCIAIESLNDEACVEQFTQHREDLISAYLFGAQQALLRSGILQTIDRECLVAFYLYLMAVRPRTDSRSMSSMLGCAIRIAQRLGFDSERSVVHGTTILEAELCRRLWWSLVSFDDRMFELGDYKSTARVATWTCKKPLNVNDSELRPQIKFQPATYGRATDAIFALVRSEVTAIVHAGTTPHEIYYPDTATPTRAVQMGEKLSEGIQSIEHDYLQYCDPYQPLHYLTMWITRAFIAKKRAMEQMATSSKGSHRATNQQRDLVINYALYMLQCDTKLMSSSLTPGYFWFLDIYFPGFAYIQACQSLRQQPLQQHAERAWAIMSDNYQHRFVKAHKPMNPLIKAFSTIVVQAWDARMALVKSDESPPGEPSIVYHSKTRLEEASPTALHDQMNFMTSIANLIPYPVANTASSNDYGTPGSGASYNNVVNMTQTTTPSAVDDQMITGLDMDHFDWTLLDWNSMTTG</sequence>
<keyword evidence="3" id="KW-0539">Nucleus</keyword>
<dbReference type="InterPro" id="IPR001138">
    <property type="entry name" value="Zn2Cys6_DnaBD"/>
</dbReference>
<dbReference type="Gene3D" id="4.10.240.10">
    <property type="entry name" value="Zn(2)-C6 fungal-type DNA-binding domain"/>
    <property type="match status" value="1"/>
</dbReference>
<keyword evidence="2" id="KW-0479">Metal-binding</keyword>
<dbReference type="GO" id="GO:0008270">
    <property type="term" value="F:zinc ion binding"/>
    <property type="evidence" value="ECO:0007669"/>
    <property type="project" value="InterPro"/>
</dbReference>
<evidence type="ECO:0000259" key="5">
    <source>
        <dbReference type="PROSITE" id="PS50048"/>
    </source>
</evidence>
<protein>
    <recommendedName>
        <fullName evidence="5">Zn(2)-C6 fungal-type domain-containing protein</fullName>
    </recommendedName>
</protein>
<dbReference type="GO" id="GO:0006351">
    <property type="term" value="P:DNA-templated transcription"/>
    <property type="evidence" value="ECO:0007669"/>
    <property type="project" value="InterPro"/>
</dbReference>
<dbReference type="SMART" id="SM00066">
    <property type="entry name" value="GAL4"/>
    <property type="match status" value="1"/>
</dbReference>
<evidence type="ECO:0000313" key="6">
    <source>
        <dbReference type="EMBL" id="KAG8623317.1"/>
    </source>
</evidence>
<evidence type="ECO:0000256" key="1">
    <source>
        <dbReference type="ARBA" id="ARBA00004123"/>
    </source>
</evidence>
<dbReference type="AlphaFoldDB" id="A0A8K0KU97"/>
<dbReference type="SUPFAM" id="SSF57701">
    <property type="entry name" value="Zn2/Cys6 DNA-binding domain"/>
    <property type="match status" value="1"/>
</dbReference>
<evidence type="ECO:0000313" key="7">
    <source>
        <dbReference type="Proteomes" id="UP000809789"/>
    </source>
</evidence>
<dbReference type="Pfam" id="PF00172">
    <property type="entry name" value="Zn_clus"/>
    <property type="match status" value="1"/>
</dbReference>
<comment type="caution">
    <text evidence="6">The sequence shown here is derived from an EMBL/GenBank/DDBJ whole genome shotgun (WGS) entry which is preliminary data.</text>
</comment>